<organism evidence="2 3">
    <name type="scientific">Somion occarium</name>
    <dbReference type="NCBI Taxonomy" id="3059160"/>
    <lineage>
        <taxon>Eukaryota</taxon>
        <taxon>Fungi</taxon>
        <taxon>Dikarya</taxon>
        <taxon>Basidiomycota</taxon>
        <taxon>Agaricomycotina</taxon>
        <taxon>Agaricomycetes</taxon>
        <taxon>Polyporales</taxon>
        <taxon>Cerrenaceae</taxon>
        <taxon>Somion</taxon>
    </lineage>
</organism>
<dbReference type="Proteomes" id="UP001497453">
    <property type="component" value="Chromosome 5"/>
</dbReference>
<accession>A0ABP1DNE4</accession>
<reference evidence="3" key="1">
    <citation type="submission" date="2024-04" db="EMBL/GenBank/DDBJ databases">
        <authorList>
            <person name="Shaw F."/>
            <person name="Minotto A."/>
        </authorList>
    </citation>
    <scope>NUCLEOTIDE SEQUENCE [LARGE SCALE GENOMIC DNA]</scope>
</reference>
<protein>
    <submittedName>
        <fullName evidence="2">Uncharacterized protein</fullName>
    </submittedName>
</protein>
<evidence type="ECO:0000313" key="3">
    <source>
        <dbReference type="Proteomes" id="UP001497453"/>
    </source>
</evidence>
<keyword evidence="3" id="KW-1185">Reference proteome</keyword>
<feature type="region of interest" description="Disordered" evidence="1">
    <location>
        <begin position="1"/>
        <end position="48"/>
    </location>
</feature>
<feature type="compositionally biased region" description="Low complexity" evidence="1">
    <location>
        <begin position="10"/>
        <end position="27"/>
    </location>
</feature>
<evidence type="ECO:0000256" key="1">
    <source>
        <dbReference type="SAM" id="MobiDB-lite"/>
    </source>
</evidence>
<evidence type="ECO:0000313" key="2">
    <source>
        <dbReference type="EMBL" id="CAL1709351.1"/>
    </source>
</evidence>
<gene>
    <name evidence="2" type="ORF">GFSPODELE1_LOCUS7314</name>
</gene>
<dbReference type="EMBL" id="OZ037948">
    <property type="protein sequence ID" value="CAL1709351.1"/>
    <property type="molecule type" value="Genomic_DNA"/>
</dbReference>
<proteinExistence type="predicted"/>
<sequence>MPPPSPSLPSSPTSATTSTTSLTPTTPNGFMTSDDYSTASQRSSPSRTMMLSAIPLRQTITLVTQDQKSFVSASSSNLPTVYEDSERRIEDCVMVRRPLQAAYAQRWAVSRTRTKAWTRTARRRARTA</sequence>
<feature type="compositionally biased region" description="Polar residues" evidence="1">
    <location>
        <begin position="28"/>
        <end position="48"/>
    </location>
</feature>
<name>A0ABP1DNE4_9APHY</name>